<accession>A0AAV7T4K4</accession>
<dbReference type="EMBL" id="JANPWB010000007">
    <property type="protein sequence ID" value="KAJ1170882.1"/>
    <property type="molecule type" value="Genomic_DNA"/>
</dbReference>
<organism evidence="2 3">
    <name type="scientific">Pleurodeles waltl</name>
    <name type="common">Iberian ribbed newt</name>
    <dbReference type="NCBI Taxonomy" id="8319"/>
    <lineage>
        <taxon>Eukaryota</taxon>
        <taxon>Metazoa</taxon>
        <taxon>Chordata</taxon>
        <taxon>Craniata</taxon>
        <taxon>Vertebrata</taxon>
        <taxon>Euteleostomi</taxon>
        <taxon>Amphibia</taxon>
        <taxon>Batrachia</taxon>
        <taxon>Caudata</taxon>
        <taxon>Salamandroidea</taxon>
        <taxon>Salamandridae</taxon>
        <taxon>Pleurodelinae</taxon>
        <taxon>Pleurodeles</taxon>
    </lineage>
</organism>
<evidence type="ECO:0000256" key="1">
    <source>
        <dbReference type="SAM" id="MobiDB-lite"/>
    </source>
</evidence>
<name>A0AAV7T4K4_PLEWA</name>
<proteinExistence type="predicted"/>
<reference evidence="2" key="1">
    <citation type="journal article" date="2022" name="bioRxiv">
        <title>Sequencing and chromosome-scale assembly of the giantPleurodeles waltlgenome.</title>
        <authorList>
            <person name="Brown T."/>
            <person name="Elewa A."/>
            <person name="Iarovenko S."/>
            <person name="Subramanian E."/>
            <person name="Araus A.J."/>
            <person name="Petzold A."/>
            <person name="Susuki M."/>
            <person name="Suzuki K.-i.T."/>
            <person name="Hayashi T."/>
            <person name="Toyoda A."/>
            <person name="Oliveira C."/>
            <person name="Osipova E."/>
            <person name="Leigh N.D."/>
            <person name="Simon A."/>
            <person name="Yun M.H."/>
        </authorList>
    </citation>
    <scope>NUCLEOTIDE SEQUENCE</scope>
    <source>
        <strain evidence="2">20211129_DDA</strain>
        <tissue evidence="2">Liver</tissue>
    </source>
</reference>
<evidence type="ECO:0000313" key="3">
    <source>
        <dbReference type="Proteomes" id="UP001066276"/>
    </source>
</evidence>
<comment type="caution">
    <text evidence="2">The sequence shown here is derived from an EMBL/GenBank/DDBJ whole genome shotgun (WGS) entry which is preliminary data.</text>
</comment>
<keyword evidence="3" id="KW-1185">Reference proteome</keyword>
<protein>
    <submittedName>
        <fullName evidence="2">Uncharacterized protein</fullName>
    </submittedName>
</protein>
<feature type="region of interest" description="Disordered" evidence="1">
    <location>
        <begin position="88"/>
        <end position="109"/>
    </location>
</feature>
<sequence>MHTSVTQRAAARCCRRTIRSSLKHLVQIASSPYYSSTQELNQGGVPLGAGAARSNRSKPFGFTAHHAPCFVRNPSTSGPADHHLVLRGPEAGCKPLGPSSAPEWRGEQRSTDLKRGSLVFMRFCKARIGAAN</sequence>
<dbReference type="AlphaFoldDB" id="A0AAV7T4K4"/>
<gene>
    <name evidence="2" type="ORF">NDU88_002753</name>
</gene>
<evidence type="ECO:0000313" key="2">
    <source>
        <dbReference type="EMBL" id="KAJ1170882.1"/>
    </source>
</evidence>
<dbReference type="Proteomes" id="UP001066276">
    <property type="component" value="Chromosome 4_1"/>
</dbReference>